<dbReference type="AlphaFoldDB" id="A0AA45CU94"/>
<dbReference type="InterPro" id="IPR041295">
    <property type="entry name" value="MapZ_EC1"/>
</dbReference>
<protein>
    <recommendedName>
        <fullName evidence="1">Mid-cell-anchored protein Z</fullName>
    </recommendedName>
</protein>
<evidence type="ECO:0000313" key="7">
    <source>
        <dbReference type="Proteomes" id="UP000248776"/>
    </source>
</evidence>
<dbReference type="InterPro" id="IPR030858">
    <property type="entry name" value="MapZ"/>
</dbReference>
<feature type="domain" description="MapZ extracellular" evidence="4">
    <location>
        <begin position="347"/>
        <end position="475"/>
    </location>
</feature>
<dbReference type="RefSeq" id="WP_073685711.1">
    <property type="nucleotide sequence ID" value="NZ_CAJHJQ010000004.1"/>
</dbReference>
<comment type="caution">
    <text evidence="6">The sequence shown here is derived from an EMBL/GenBank/DDBJ whole genome shotgun (WGS) entry which is preliminary data.</text>
</comment>
<evidence type="ECO:0000256" key="3">
    <source>
        <dbReference type="SAM" id="MobiDB-lite"/>
    </source>
</evidence>
<accession>A0AA45CU94</accession>
<evidence type="ECO:0000259" key="4">
    <source>
        <dbReference type="Pfam" id="PF18041"/>
    </source>
</evidence>
<dbReference type="Pfam" id="PF18041">
    <property type="entry name" value="MapZ_EC1"/>
    <property type="match status" value="1"/>
</dbReference>
<keyword evidence="1" id="KW-1133">Transmembrane helix</keyword>
<gene>
    <name evidence="1" type="primary">mapZ</name>
    <name evidence="6" type="ORF">CKU37_02830</name>
</gene>
<evidence type="ECO:0000313" key="6">
    <source>
        <dbReference type="EMBL" id="PZD56947.1"/>
    </source>
</evidence>
<keyword evidence="2" id="KW-0175">Coiled coil</keyword>
<reference evidence="6 7" key="1">
    <citation type="submission" date="2017-08" db="EMBL/GenBank/DDBJ databases">
        <title>Streptococcus salivarius strain HS0302 Genome.</title>
        <authorList>
            <person name="Smith J."/>
            <person name="Deng P."/>
            <person name="Geng M."/>
        </authorList>
    </citation>
    <scope>NUCLEOTIDE SEQUENCE [LARGE SCALE GENOMIC DNA]</scope>
    <source>
        <strain evidence="6 7">HS0302</strain>
    </source>
</reference>
<feature type="region of interest" description="Disordered" evidence="3">
    <location>
        <begin position="485"/>
        <end position="556"/>
    </location>
</feature>
<keyword evidence="1" id="KW-1003">Cell membrane</keyword>
<dbReference type="HAMAP" id="MF_01941">
    <property type="entry name" value="MapZ"/>
    <property type="match status" value="1"/>
</dbReference>
<feature type="transmembrane region" description="Helical" evidence="1">
    <location>
        <begin position="311"/>
        <end position="331"/>
    </location>
</feature>
<name>A0AA45CU94_STRSL</name>
<keyword evidence="1" id="KW-0131">Cell cycle</keyword>
<dbReference type="Pfam" id="PF18708">
    <property type="entry name" value="MapZ_C2"/>
    <property type="match status" value="1"/>
</dbReference>
<dbReference type="Proteomes" id="UP000248776">
    <property type="component" value="Unassembled WGS sequence"/>
</dbReference>
<sequence>MSEDKTQNGYEGSQELDFQDAKEMTVGEAVRKEAEINAGVTETDSILDKYIKQHREEVASQKFSKKIEADGDTSPLDAFIQKQRQEFADSGLIGQSMANESINSTTATEEVTPVTFGFGATDNKADETQSHIDKQLPNAPVEPEVIAEPESQSSEVIITSTNADRFITSETEKFDLGDALADSSTSTNQPAYNDALVDNIDDNNPLIANIDDPEPQNPAVANVANIDGTEPQASKPLLDDAAISDTIDLAAIASTVAGVTGAKADEEKTTPKVSMAVNRPSAEDRISSESISPSHKSAFDGDIPVYRRKGVVIGALAVLALAIIGGSYALYKGTHSQSAKTTSTASSAVTSSSSKDTSAADNKAFEEMYKNFFTDDEQTKLANDQFGKLSDLEKLLKKLEKTKYYDAAKKKYDNLKKQIEAVQKINSQFESDALVDGNYNASIAVKSDANFNNLPESVTTTGNASLDSTVQEAIKGGKTQLEEKAKAASATSAATASESVNTASPAAPSGDNASGAASNGDGAAASNTSGAQNGAANSAGSAGSTGATGGTTGGSAAASTVVTRGITNYNPSILQRNRSRVPYNANVVADTSNPAWTWADGVLDKIINDSHSRGYFSGDNFILEPVNIINGNGYYNLYLPDGTYLFSINCKTGYYVGNGSGHSDKLDYE</sequence>
<dbReference type="GO" id="GO:0051301">
    <property type="term" value="P:cell division"/>
    <property type="evidence" value="ECO:0007669"/>
    <property type="project" value="UniProtKB-UniRule"/>
</dbReference>
<evidence type="ECO:0000259" key="5">
    <source>
        <dbReference type="Pfam" id="PF18708"/>
    </source>
</evidence>
<keyword evidence="1" id="KW-0132">Cell division</keyword>
<comment type="subcellular location">
    <subcellularLocation>
        <location evidence="1">Cell membrane</location>
        <topology evidence="1">Single-pass membrane protein</topology>
    </subcellularLocation>
    <text evidence="1">In newborn cells, forms a ring positioned at mid-cell. Soon after cell division starts and the cells begin elongating, the ring splits into two rings that, as elongation proceeds, move along and mark the future division sites.</text>
</comment>
<proteinExistence type="inferred from homology"/>
<evidence type="ECO:0000256" key="2">
    <source>
        <dbReference type="SAM" id="Coils"/>
    </source>
</evidence>
<feature type="compositionally biased region" description="Basic and acidic residues" evidence="3">
    <location>
        <begin position="123"/>
        <end position="134"/>
    </location>
</feature>
<feature type="compositionally biased region" description="Low complexity" evidence="3">
    <location>
        <begin position="487"/>
        <end position="545"/>
    </location>
</feature>
<dbReference type="EMBL" id="NSIW01000004">
    <property type="protein sequence ID" value="PZD56947.1"/>
    <property type="molecule type" value="Genomic_DNA"/>
</dbReference>
<comment type="similarity">
    <text evidence="1">Belongs to the MapZ family.</text>
</comment>
<organism evidence="6 7">
    <name type="scientific">Streptococcus salivarius</name>
    <dbReference type="NCBI Taxonomy" id="1304"/>
    <lineage>
        <taxon>Bacteria</taxon>
        <taxon>Bacillati</taxon>
        <taxon>Bacillota</taxon>
        <taxon>Bacilli</taxon>
        <taxon>Lactobacillales</taxon>
        <taxon>Streptococcaceae</taxon>
        <taxon>Streptococcus</taxon>
    </lineage>
</organism>
<comment type="function">
    <text evidence="1">Early cell division protein that marks the future cell division site and supports proper FtsZ ring positioning.</text>
</comment>
<feature type="region of interest" description="Disordered" evidence="3">
    <location>
        <begin position="117"/>
        <end position="140"/>
    </location>
</feature>
<keyword evidence="1" id="KW-0472">Membrane</keyword>
<dbReference type="InterPro" id="IPR040532">
    <property type="entry name" value="MapZ_C2"/>
</dbReference>
<feature type="domain" description="MapZ extracellular C-terminal" evidence="5">
    <location>
        <begin position="580"/>
        <end position="658"/>
    </location>
</feature>
<comment type="subunit">
    <text evidence="1">Interacts with FtsZ.</text>
</comment>
<feature type="coiled-coil region" evidence="2">
    <location>
        <begin position="382"/>
        <end position="432"/>
    </location>
</feature>
<feature type="region of interest" description="Disordered" evidence="3">
    <location>
        <begin position="1"/>
        <end position="21"/>
    </location>
</feature>
<dbReference type="GO" id="GO:0005886">
    <property type="term" value="C:plasma membrane"/>
    <property type="evidence" value="ECO:0007669"/>
    <property type="project" value="UniProtKB-SubCell"/>
</dbReference>
<keyword evidence="1" id="KW-0812">Transmembrane</keyword>
<evidence type="ECO:0000256" key="1">
    <source>
        <dbReference type="HAMAP-Rule" id="MF_01941"/>
    </source>
</evidence>